<keyword evidence="8" id="KW-1185">Reference proteome</keyword>
<organism evidence="7 8">
    <name type="scientific">Blastococcus tunisiensis</name>
    <dbReference type="NCBI Taxonomy" id="1798228"/>
    <lineage>
        <taxon>Bacteria</taxon>
        <taxon>Bacillati</taxon>
        <taxon>Actinomycetota</taxon>
        <taxon>Actinomycetes</taxon>
        <taxon>Geodermatophilales</taxon>
        <taxon>Geodermatophilaceae</taxon>
        <taxon>Blastococcus</taxon>
    </lineage>
</organism>
<reference evidence="8" key="1">
    <citation type="submission" date="2016-10" db="EMBL/GenBank/DDBJ databases">
        <authorList>
            <person name="Varghese N."/>
            <person name="Submissions S."/>
        </authorList>
    </citation>
    <scope>NUCLEOTIDE SEQUENCE [LARGE SCALE GENOMIC DNA]</scope>
    <source>
        <strain evidence="8">DSM 46838</strain>
    </source>
</reference>
<comment type="subcellular location">
    <subcellularLocation>
        <location evidence="1">Cell membrane</location>
        <topology evidence="1">Multi-pass membrane protein</topology>
    </subcellularLocation>
</comment>
<protein>
    <submittedName>
        <fullName evidence="7">Cytochrome c oxidase assembly factor CtaG</fullName>
    </submittedName>
</protein>
<evidence type="ECO:0000256" key="2">
    <source>
        <dbReference type="ARBA" id="ARBA00022475"/>
    </source>
</evidence>
<feature type="transmembrane region" description="Helical" evidence="6">
    <location>
        <begin position="141"/>
        <end position="160"/>
    </location>
</feature>
<keyword evidence="2" id="KW-1003">Cell membrane</keyword>
<feature type="transmembrane region" description="Helical" evidence="6">
    <location>
        <begin position="172"/>
        <end position="193"/>
    </location>
</feature>
<dbReference type="GO" id="GO:0005886">
    <property type="term" value="C:plasma membrane"/>
    <property type="evidence" value="ECO:0007669"/>
    <property type="project" value="UniProtKB-SubCell"/>
</dbReference>
<dbReference type="STRING" id="1798228.SAMN05216574_10655"/>
<dbReference type="EMBL" id="FOND01000006">
    <property type="protein sequence ID" value="SFE81875.1"/>
    <property type="molecule type" value="Genomic_DNA"/>
</dbReference>
<gene>
    <name evidence="7" type="ORF">SAMN05216574_10655</name>
</gene>
<keyword evidence="3 6" id="KW-0812">Transmembrane</keyword>
<feature type="transmembrane region" description="Helical" evidence="6">
    <location>
        <begin position="67"/>
        <end position="89"/>
    </location>
</feature>
<evidence type="ECO:0000256" key="6">
    <source>
        <dbReference type="SAM" id="Phobius"/>
    </source>
</evidence>
<keyword evidence="5 6" id="KW-0472">Membrane</keyword>
<proteinExistence type="predicted"/>
<evidence type="ECO:0000256" key="5">
    <source>
        <dbReference type="ARBA" id="ARBA00023136"/>
    </source>
</evidence>
<feature type="transmembrane region" description="Helical" evidence="6">
    <location>
        <begin position="95"/>
        <end position="115"/>
    </location>
</feature>
<dbReference type="InterPro" id="IPR019108">
    <property type="entry name" value="Caa3_assmbl_CtaG-rel"/>
</dbReference>
<evidence type="ECO:0000256" key="1">
    <source>
        <dbReference type="ARBA" id="ARBA00004651"/>
    </source>
</evidence>
<dbReference type="AlphaFoldDB" id="A0A1I2DMS2"/>
<sequence length="302" mass="31901">MRLMDAGRGATLAHDGSHLTPETLWTAWSADPVVVAGLLLALWAYLRGRGRRAVDGERWRARCFGGALVAIAVALLSPLDAVSGALASAHMVQHLLLTLIAAPLLVLSAPGARLVRGSPAAVRRAIGPLRRRLRLGRVAHALRHPGTAWLLHVGTFWAWHAAVLYDAAVRNTAVHALEHATFLLTGVLFWRTVIGVRAARVPAGLGVLLLFGLAMSSALLSLLLTFGRSPWYTAYGETTHVWGLAPLADQQLAGAIMWVPAGLVHVVVAVGLLVAWIRGTEDGTDSAAAAAGLVPTRVGPEP</sequence>
<keyword evidence="4 6" id="KW-1133">Transmembrane helix</keyword>
<name>A0A1I2DMS2_9ACTN</name>
<feature type="transmembrane region" description="Helical" evidence="6">
    <location>
        <begin position="205"/>
        <end position="226"/>
    </location>
</feature>
<feature type="transmembrane region" description="Helical" evidence="6">
    <location>
        <begin position="255"/>
        <end position="277"/>
    </location>
</feature>
<dbReference type="Pfam" id="PF09678">
    <property type="entry name" value="Caa3_CtaG"/>
    <property type="match status" value="1"/>
</dbReference>
<evidence type="ECO:0000256" key="4">
    <source>
        <dbReference type="ARBA" id="ARBA00022989"/>
    </source>
</evidence>
<feature type="transmembrane region" description="Helical" evidence="6">
    <location>
        <begin position="25"/>
        <end position="46"/>
    </location>
</feature>
<evidence type="ECO:0000256" key="3">
    <source>
        <dbReference type="ARBA" id="ARBA00022692"/>
    </source>
</evidence>
<accession>A0A1I2DMS2</accession>
<dbReference type="Proteomes" id="UP000198589">
    <property type="component" value="Unassembled WGS sequence"/>
</dbReference>
<dbReference type="RefSeq" id="WP_175527187.1">
    <property type="nucleotide sequence ID" value="NZ_FOND01000006.1"/>
</dbReference>
<evidence type="ECO:0000313" key="8">
    <source>
        <dbReference type="Proteomes" id="UP000198589"/>
    </source>
</evidence>
<evidence type="ECO:0000313" key="7">
    <source>
        <dbReference type="EMBL" id="SFE81875.1"/>
    </source>
</evidence>